<dbReference type="Proteomes" id="UP000730161">
    <property type="component" value="Unassembled WGS sequence"/>
</dbReference>
<feature type="domain" description="DHHA1" evidence="2">
    <location>
        <begin position="375"/>
        <end position="454"/>
    </location>
</feature>
<evidence type="ECO:0000259" key="3">
    <source>
        <dbReference type="Pfam" id="PF21763"/>
    </source>
</evidence>
<organism evidence="4 5">
    <name type="scientific">Methanocalculus chunghsingensis</name>
    <dbReference type="NCBI Taxonomy" id="156457"/>
    <lineage>
        <taxon>Archaea</taxon>
        <taxon>Methanobacteriati</taxon>
        <taxon>Methanobacteriota</taxon>
        <taxon>Stenosarchaea group</taxon>
        <taxon>Methanomicrobia</taxon>
        <taxon>Methanomicrobiales</taxon>
        <taxon>Methanocalculaceae</taxon>
        <taxon>Methanocalculus</taxon>
    </lineage>
</organism>
<dbReference type="Pfam" id="PF01368">
    <property type="entry name" value="DHH"/>
    <property type="match status" value="1"/>
</dbReference>
<dbReference type="GO" id="GO:0004527">
    <property type="term" value="F:exonuclease activity"/>
    <property type="evidence" value="ECO:0007669"/>
    <property type="project" value="UniProtKB-KW"/>
</dbReference>
<dbReference type="GO" id="GO:0003676">
    <property type="term" value="F:nucleic acid binding"/>
    <property type="evidence" value="ECO:0007669"/>
    <property type="project" value="InterPro"/>
</dbReference>
<dbReference type="InterPro" id="IPR051673">
    <property type="entry name" value="SSDNA_exonuclease_RecJ"/>
</dbReference>
<dbReference type="Gene3D" id="3.10.310.30">
    <property type="match status" value="1"/>
</dbReference>
<gene>
    <name evidence="4" type="ORF">RJ53_05025</name>
</gene>
<dbReference type="PANTHER" id="PTHR30255">
    <property type="entry name" value="SINGLE-STRANDED-DNA-SPECIFIC EXONUCLEASE RECJ"/>
    <property type="match status" value="1"/>
</dbReference>
<reference evidence="4" key="1">
    <citation type="submission" date="2014-12" db="EMBL/GenBank/DDBJ databases">
        <authorList>
            <person name="Huang H.-H."/>
            <person name="Chen S.-C."/>
            <person name="Lai M.-C."/>
        </authorList>
    </citation>
    <scope>NUCLEOTIDE SEQUENCE</scope>
    <source>
        <strain evidence="4">K1F9705b</strain>
    </source>
</reference>
<dbReference type="PANTHER" id="PTHR30255:SF3">
    <property type="entry name" value="SINGLE-STRANDED-DNA-SPECIFIC EXONUCLEASE RECJ"/>
    <property type="match status" value="1"/>
</dbReference>
<evidence type="ECO:0000313" key="4">
    <source>
        <dbReference type="EMBL" id="MBR1368906.1"/>
    </source>
</evidence>
<protein>
    <submittedName>
        <fullName evidence="4">Phosphoesterase</fullName>
    </submittedName>
</protein>
<dbReference type="RefSeq" id="WP_211530553.1">
    <property type="nucleotide sequence ID" value="NZ_JWHL01000005.1"/>
</dbReference>
<evidence type="ECO:0000313" key="5">
    <source>
        <dbReference type="Proteomes" id="UP000730161"/>
    </source>
</evidence>
<sequence length="464" mass="50992">MAFTEDLREASEIIRSASAVTILSHIDADGIASEAILREAVSRLNIQTRSVFLRQLEPLMMKWVPKDDTLKIFVDLGAGQQNLIEEHGLSDDEVLILDHHISQPSNIEYRQVNCLPYGIGKLSAAGIAYFVAREMDAGNRDLAKLGVVGNVGDMMAREACGLVGPAREIALDGVTAGNVRITTHDLNCYGLSTRPIHICLSYSDDPIIPGISNNPNGAQAFLERLGITLREPDGRWRVWEELPDEERRTIASAIVEQLIAHGEPVNRIFGESYIFPDEAPRSPLRNASEYATMLNACGRWARPDIGSSVCTGDRDLQYRKAEHMLRHHRSVIRELFQYILDTGVARTDNLQWIHTGDRFPDTIVGIGAGMALSKLDWKRPIMVFCTLPDDPEVVKVSMRTVERVVARGIDLQAALCEASERVGGAGGGHAIAAGAYIPAGTEEVFVREIDDILARQSSSCAENS</sequence>
<keyword evidence="5" id="KW-1185">Reference proteome</keyword>
<feature type="domain" description="DDH" evidence="1">
    <location>
        <begin position="20"/>
        <end position="133"/>
    </location>
</feature>
<evidence type="ECO:0000259" key="2">
    <source>
        <dbReference type="Pfam" id="PF02272"/>
    </source>
</evidence>
<dbReference type="Pfam" id="PF02272">
    <property type="entry name" value="DHHA1"/>
    <property type="match status" value="1"/>
</dbReference>
<name>A0A8J8B4N1_9EURY</name>
<dbReference type="Pfam" id="PF21763">
    <property type="entry name" value="DHH_CID"/>
    <property type="match status" value="1"/>
</dbReference>
<dbReference type="SUPFAM" id="SSF64182">
    <property type="entry name" value="DHH phosphoesterases"/>
    <property type="match status" value="1"/>
</dbReference>
<dbReference type="InterPro" id="IPR048515">
    <property type="entry name" value="DHH_CID"/>
</dbReference>
<dbReference type="EMBL" id="JWHL01000005">
    <property type="protein sequence ID" value="MBR1368906.1"/>
    <property type="molecule type" value="Genomic_DNA"/>
</dbReference>
<proteinExistence type="predicted"/>
<dbReference type="OrthoDB" id="36101at2157"/>
<accession>A0A8J8B4N1</accession>
<dbReference type="InterPro" id="IPR038763">
    <property type="entry name" value="DHH_sf"/>
</dbReference>
<feature type="domain" description="DHH-CID" evidence="3">
    <location>
        <begin position="189"/>
        <end position="268"/>
    </location>
</feature>
<dbReference type="InterPro" id="IPR003156">
    <property type="entry name" value="DHHA1_dom"/>
</dbReference>
<dbReference type="InterPro" id="IPR001667">
    <property type="entry name" value="DDH_dom"/>
</dbReference>
<comment type="caution">
    <text evidence="4">The sequence shown here is derived from an EMBL/GenBank/DDBJ whole genome shotgun (WGS) entry which is preliminary data.</text>
</comment>
<evidence type="ECO:0000259" key="1">
    <source>
        <dbReference type="Pfam" id="PF01368"/>
    </source>
</evidence>
<dbReference type="Gene3D" id="3.90.1640.30">
    <property type="match status" value="1"/>
</dbReference>
<dbReference type="AlphaFoldDB" id="A0A8J8B4N1"/>